<name>A0A1Y2D9B3_9FUNG</name>
<evidence type="ECO:0000313" key="2">
    <source>
        <dbReference type="EMBL" id="ORY55764.1"/>
    </source>
</evidence>
<evidence type="ECO:0000313" key="3">
    <source>
        <dbReference type="Proteomes" id="UP000193920"/>
    </source>
</evidence>
<gene>
    <name evidence="2" type="ORF">LY90DRAFT_506969</name>
</gene>
<evidence type="ECO:0000256" key="1">
    <source>
        <dbReference type="SAM" id="MobiDB-lite"/>
    </source>
</evidence>
<evidence type="ECO:0008006" key="4">
    <source>
        <dbReference type="Google" id="ProtNLM"/>
    </source>
</evidence>
<protein>
    <recommendedName>
        <fullName evidence="4">Myb/SANT-like domain-containing protein</fullName>
    </recommendedName>
</protein>
<dbReference type="OrthoDB" id="2132299at2759"/>
<organism evidence="2 3">
    <name type="scientific">Neocallimastix californiae</name>
    <dbReference type="NCBI Taxonomy" id="1754190"/>
    <lineage>
        <taxon>Eukaryota</taxon>
        <taxon>Fungi</taxon>
        <taxon>Fungi incertae sedis</taxon>
        <taxon>Chytridiomycota</taxon>
        <taxon>Chytridiomycota incertae sedis</taxon>
        <taxon>Neocallimastigomycetes</taxon>
        <taxon>Neocallimastigales</taxon>
        <taxon>Neocallimastigaceae</taxon>
        <taxon>Neocallimastix</taxon>
    </lineage>
</organism>
<proteinExistence type="predicted"/>
<dbReference type="AlphaFoldDB" id="A0A1Y2D9B3"/>
<reference evidence="2 3" key="1">
    <citation type="submission" date="2016-08" db="EMBL/GenBank/DDBJ databases">
        <title>A Parts List for Fungal Cellulosomes Revealed by Comparative Genomics.</title>
        <authorList>
            <consortium name="DOE Joint Genome Institute"/>
            <person name="Haitjema C.H."/>
            <person name="Gilmore S.P."/>
            <person name="Henske J.K."/>
            <person name="Solomon K.V."/>
            <person name="De Groot R."/>
            <person name="Kuo A."/>
            <person name="Mondo S.J."/>
            <person name="Salamov A.A."/>
            <person name="Labutti K."/>
            <person name="Zhao Z."/>
            <person name="Chiniquy J."/>
            <person name="Barry K."/>
            <person name="Brewer H.M."/>
            <person name="Purvine S.O."/>
            <person name="Wright A.T."/>
            <person name="Boxma B."/>
            <person name="Van Alen T."/>
            <person name="Hackstein J.H."/>
            <person name="Baker S.E."/>
            <person name="Grigoriev I.V."/>
            <person name="O'Malley M.A."/>
        </authorList>
    </citation>
    <scope>NUCLEOTIDE SEQUENCE [LARGE SCALE GENOMIC DNA]</scope>
    <source>
        <strain evidence="2 3">G1</strain>
    </source>
</reference>
<keyword evidence="3" id="KW-1185">Reference proteome</keyword>
<feature type="region of interest" description="Disordered" evidence="1">
    <location>
        <begin position="419"/>
        <end position="443"/>
    </location>
</feature>
<dbReference type="EMBL" id="MCOG01000076">
    <property type="protein sequence ID" value="ORY55764.1"/>
    <property type="molecule type" value="Genomic_DNA"/>
</dbReference>
<accession>A0A1Y2D9B3</accession>
<sequence>MAQQFQTAQNNAIPDPQQTLSSVAVQNHHASSNYLPKSDLFISHLMNNSLISNTKTTEYMKWSDSEISMLLQWLKKPENMDLFFNKKKVTAIKKMREFLQQKTERQIKNKLASLESNYKKTKQKLIANWDFIAASAQDSDTFSIAEEKIKRTCPFYDDLDEIFGSYSNVVKSPLNVDLVNTSLNNAGISAIDRSDSENIGISPIEINSVNEINNINCINRVDGIGLGRSGLANSNSSFNSHSNLESELEAHNKRNIRKASNLNQFLNDSNLSSLLQIIDSRIIQCSDLKLNKTSSSINSINNEQILLLKERIYDKKIQSKERQMDKKKKMFECKMRLKEKKLELYSKELEIRHFEAKVKMEEIKLKRLIYDSSNTKSNKGKTIGNNQSMNTLDLSTITSTATHAINVSTFGGGNLNNSFNSTNNHSNRFSSSGSNSSGITNGR</sequence>
<comment type="caution">
    <text evidence="2">The sequence shown here is derived from an EMBL/GenBank/DDBJ whole genome shotgun (WGS) entry which is preliminary data.</text>
</comment>
<dbReference type="Proteomes" id="UP000193920">
    <property type="component" value="Unassembled WGS sequence"/>
</dbReference>